<accession>A0A3D8IM34</accession>
<dbReference type="AlphaFoldDB" id="A0A3D8IM34"/>
<keyword evidence="3" id="KW-1185">Reference proteome</keyword>
<evidence type="ECO:0000313" key="2">
    <source>
        <dbReference type="EMBL" id="RDU66289.1"/>
    </source>
</evidence>
<dbReference type="SUPFAM" id="SSF63825">
    <property type="entry name" value="YWTD domain"/>
    <property type="match status" value="1"/>
</dbReference>
<protein>
    <submittedName>
        <fullName evidence="2">ATP-binding protein</fullName>
    </submittedName>
</protein>
<dbReference type="InterPro" id="IPR011042">
    <property type="entry name" value="6-blade_b-propeller_TolB-like"/>
</dbReference>
<dbReference type="OrthoDB" id="7675395at2"/>
<comment type="caution">
    <text evidence="2">The sequence shown here is derived from an EMBL/GenBank/DDBJ whole genome shotgun (WGS) entry which is preliminary data.</text>
</comment>
<name>A0A3D8IM34_9HELI</name>
<feature type="signal peptide" evidence="1">
    <location>
        <begin position="1"/>
        <end position="25"/>
    </location>
</feature>
<feature type="chain" id="PRO_5017535203" evidence="1">
    <location>
        <begin position="26"/>
        <end position="289"/>
    </location>
</feature>
<dbReference type="GO" id="GO:0005524">
    <property type="term" value="F:ATP binding"/>
    <property type="evidence" value="ECO:0007669"/>
    <property type="project" value="UniProtKB-KW"/>
</dbReference>
<dbReference type="RefSeq" id="WP_115571462.1">
    <property type="nucleotide sequence ID" value="NZ_NXLT01000007.1"/>
</dbReference>
<dbReference type="Gene3D" id="2.120.10.30">
    <property type="entry name" value="TolB, C-terminal domain"/>
    <property type="match status" value="1"/>
</dbReference>
<dbReference type="EMBL" id="NXLT01000007">
    <property type="protein sequence ID" value="RDU66289.1"/>
    <property type="molecule type" value="Genomic_DNA"/>
</dbReference>
<sequence>MITKSLKSFVLAGIVSSGLAMSANAAQPQHIDGFSHPESVFVNKDEVYVSNIGEKLEPMAKDNDGFISKLDKNGNVVELKWIANLNAPKGMNVINDTLYVVDIDTLKGFDLKSKKEVLNIPVDGAVFLNDIVVLDNNTLLVSDTGTGIIHQFNLAKKQYQTFAKLDSQYAGPNGLLLDPKKKALIVVGYDPAGKQQGSVVSIDLKSKKVRAITKPLGALDGVAVAKNGDLLVSDWGTDLQGVIYRIDSKGQVSTIKIESMGGPADMYSDGVSLWIPRMVDKKVSKIDLP</sequence>
<dbReference type="Proteomes" id="UP000256514">
    <property type="component" value="Unassembled WGS sequence"/>
</dbReference>
<proteinExistence type="predicted"/>
<organism evidence="2 3">
    <name type="scientific">Helicobacter equorum</name>
    <dbReference type="NCBI Taxonomy" id="361872"/>
    <lineage>
        <taxon>Bacteria</taxon>
        <taxon>Pseudomonadati</taxon>
        <taxon>Campylobacterota</taxon>
        <taxon>Epsilonproteobacteria</taxon>
        <taxon>Campylobacterales</taxon>
        <taxon>Helicobacteraceae</taxon>
        <taxon>Helicobacter</taxon>
    </lineage>
</organism>
<keyword evidence="2" id="KW-0547">Nucleotide-binding</keyword>
<keyword evidence="2" id="KW-0067">ATP-binding</keyword>
<evidence type="ECO:0000256" key="1">
    <source>
        <dbReference type="SAM" id="SignalP"/>
    </source>
</evidence>
<gene>
    <name evidence="2" type="ORF">CQA54_07380</name>
</gene>
<reference evidence="2 3" key="1">
    <citation type="submission" date="2018-04" db="EMBL/GenBank/DDBJ databases">
        <title>Novel Campyloabacter and Helicobacter Species and Strains.</title>
        <authorList>
            <person name="Mannion A.J."/>
            <person name="Shen Z."/>
            <person name="Fox J.G."/>
        </authorList>
    </citation>
    <scope>NUCLEOTIDE SEQUENCE [LARGE SCALE GENOMIC DNA]</scope>
    <source>
        <strain evidence="2 3">MIT 12-6600</strain>
    </source>
</reference>
<keyword evidence="1" id="KW-0732">Signal</keyword>
<evidence type="ECO:0000313" key="3">
    <source>
        <dbReference type="Proteomes" id="UP000256514"/>
    </source>
</evidence>